<keyword evidence="8 11" id="KW-0663">Pyridoxal phosphate</keyword>
<evidence type="ECO:0000256" key="10">
    <source>
        <dbReference type="ARBA" id="ARBA00047481"/>
    </source>
</evidence>
<dbReference type="PANTHER" id="PTHR42885:SF2">
    <property type="entry name" value="HISTIDINOL-PHOSPHATE AMINOTRANSFERASE"/>
    <property type="match status" value="1"/>
</dbReference>
<gene>
    <name evidence="11" type="primary">hisC</name>
    <name evidence="13" type="ORF">SAMN05444377_101165</name>
</gene>
<comment type="catalytic activity">
    <reaction evidence="10 11">
        <text>L-histidinol phosphate + 2-oxoglutarate = 3-(imidazol-4-yl)-2-oxopropyl phosphate + L-glutamate</text>
        <dbReference type="Rhea" id="RHEA:23744"/>
        <dbReference type="ChEBI" id="CHEBI:16810"/>
        <dbReference type="ChEBI" id="CHEBI:29985"/>
        <dbReference type="ChEBI" id="CHEBI:57766"/>
        <dbReference type="ChEBI" id="CHEBI:57980"/>
        <dbReference type="EC" id="2.6.1.9"/>
    </reaction>
</comment>
<dbReference type="AlphaFoldDB" id="A0A1M4W4J9"/>
<comment type="cofactor">
    <cofactor evidence="1 11">
        <name>pyridoxal 5'-phosphate</name>
        <dbReference type="ChEBI" id="CHEBI:597326"/>
    </cofactor>
</comment>
<dbReference type="GO" id="GO:0030170">
    <property type="term" value="F:pyridoxal phosphate binding"/>
    <property type="evidence" value="ECO:0007669"/>
    <property type="project" value="InterPro"/>
</dbReference>
<reference evidence="13 14" key="1">
    <citation type="submission" date="2016-11" db="EMBL/GenBank/DDBJ databases">
        <authorList>
            <person name="Jaros S."/>
            <person name="Januszkiewicz K."/>
            <person name="Wedrychowicz H."/>
        </authorList>
    </citation>
    <scope>NUCLEOTIDE SEQUENCE [LARGE SCALE GENOMIC DNA]</scope>
    <source>
        <strain evidence="13 14">DSM 25660</strain>
    </source>
</reference>
<dbReference type="Proteomes" id="UP000184147">
    <property type="component" value="Unassembled WGS sequence"/>
</dbReference>
<keyword evidence="9 11" id="KW-0368">Histidine biosynthesis</keyword>
<evidence type="ECO:0000259" key="12">
    <source>
        <dbReference type="Pfam" id="PF00155"/>
    </source>
</evidence>
<comment type="pathway">
    <text evidence="2 11">Amino-acid biosynthesis; L-histidine biosynthesis; L-histidine from 5-phospho-alpha-D-ribose 1-diphosphate: step 7/9.</text>
</comment>
<evidence type="ECO:0000256" key="6">
    <source>
        <dbReference type="ARBA" id="ARBA00022605"/>
    </source>
</evidence>
<protein>
    <recommendedName>
        <fullName evidence="11">Histidinol-phosphate aminotransferase</fullName>
        <ecNumber evidence="11">2.6.1.9</ecNumber>
    </recommendedName>
    <alternativeName>
        <fullName evidence="11">Imidazole acetol-phosphate transaminase</fullName>
    </alternativeName>
</protein>
<dbReference type="GO" id="GO:0004400">
    <property type="term" value="F:histidinol-phosphate transaminase activity"/>
    <property type="evidence" value="ECO:0007669"/>
    <property type="project" value="UniProtKB-UniRule"/>
</dbReference>
<proteinExistence type="inferred from homology"/>
<dbReference type="EC" id="2.6.1.9" evidence="11"/>
<comment type="subunit">
    <text evidence="4 11">Homodimer.</text>
</comment>
<dbReference type="Gene3D" id="3.40.640.10">
    <property type="entry name" value="Type I PLP-dependent aspartate aminotransferase-like (Major domain)"/>
    <property type="match status" value="1"/>
</dbReference>
<evidence type="ECO:0000256" key="7">
    <source>
        <dbReference type="ARBA" id="ARBA00022679"/>
    </source>
</evidence>
<dbReference type="UniPathway" id="UPA00031">
    <property type="reaction ID" value="UER00012"/>
</dbReference>
<evidence type="ECO:0000256" key="11">
    <source>
        <dbReference type="HAMAP-Rule" id="MF_01023"/>
    </source>
</evidence>
<keyword evidence="6 11" id="KW-0028">Amino-acid biosynthesis</keyword>
<evidence type="ECO:0000256" key="4">
    <source>
        <dbReference type="ARBA" id="ARBA00011738"/>
    </source>
</evidence>
<dbReference type="STRING" id="1124188.SAMN05444377_101165"/>
<evidence type="ECO:0000256" key="1">
    <source>
        <dbReference type="ARBA" id="ARBA00001933"/>
    </source>
</evidence>
<dbReference type="Pfam" id="PF00155">
    <property type="entry name" value="Aminotran_1_2"/>
    <property type="match status" value="1"/>
</dbReference>
<dbReference type="GO" id="GO:0000105">
    <property type="term" value="P:L-histidine biosynthetic process"/>
    <property type="evidence" value="ECO:0007669"/>
    <property type="project" value="UniProtKB-UniRule"/>
</dbReference>
<dbReference type="SUPFAM" id="SSF53383">
    <property type="entry name" value="PLP-dependent transferases"/>
    <property type="match status" value="1"/>
</dbReference>
<dbReference type="OrthoDB" id="9813612at2"/>
<keyword evidence="5 11" id="KW-0032">Aminotransferase</keyword>
<feature type="domain" description="Aminotransferase class I/classII large" evidence="12">
    <location>
        <begin position="40"/>
        <end position="328"/>
    </location>
</feature>
<keyword evidence="14" id="KW-1185">Reference proteome</keyword>
<dbReference type="InterPro" id="IPR004839">
    <property type="entry name" value="Aminotransferase_I/II_large"/>
</dbReference>
<evidence type="ECO:0000313" key="14">
    <source>
        <dbReference type="Proteomes" id="UP000184147"/>
    </source>
</evidence>
<dbReference type="InterPro" id="IPR015424">
    <property type="entry name" value="PyrdxlP-dep_Trfase"/>
</dbReference>
<dbReference type="RefSeq" id="WP_073360459.1">
    <property type="nucleotide sequence ID" value="NZ_FQVQ01000001.1"/>
</dbReference>
<dbReference type="NCBIfam" id="TIGR01141">
    <property type="entry name" value="hisC"/>
    <property type="match status" value="1"/>
</dbReference>
<evidence type="ECO:0000256" key="3">
    <source>
        <dbReference type="ARBA" id="ARBA00007970"/>
    </source>
</evidence>
<dbReference type="HAMAP" id="MF_01023">
    <property type="entry name" value="HisC_aminotrans_2"/>
    <property type="match status" value="1"/>
</dbReference>
<sequence length="333" mass="37064">MNPLALIRPNIAQLTPYSSAREEYTGTTGIFLDANEFPEGKYNRYPDPEAKAVQSVLAAQIGCAENQLILGNGSDEIIDLVQRAFGIPGTDSIIVCPPTYGMYEVYAKINNLECIRIPLTGDFQLDIPQILAQKAKILYLCSPNNPTGNELENIEILLQNFQGIVFLDEAYIDFSPSNSKNELLQNYPNLIIAQTLSKAKGLAGLRMGMGIAHPEIIAVLKKIKPPYNISQTNQELALQALQNWDATAIETLVKERDKLVEGLKKNPSVRRIFPSVTNFILVEMTEADRIYAFLTGRNLIVRNRSKDVPNTLRITVGTPQENELLLKTLAEFQ</sequence>
<dbReference type="CDD" id="cd00609">
    <property type="entry name" value="AAT_like"/>
    <property type="match status" value="1"/>
</dbReference>
<dbReference type="InterPro" id="IPR005861">
    <property type="entry name" value="HisP_aminotrans"/>
</dbReference>
<evidence type="ECO:0000313" key="13">
    <source>
        <dbReference type="EMBL" id="SHE76033.1"/>
    </source>
</evidence>
<dbReference type="Gene3D" id="3.90.1150.10">
    <property type="entry name" value="Aspartate Aminotransferase, domain 1"/>
    <property type="match status" value="1"/>
</dbReference>
<comment type="similarity">
    <text evidence="3 11">Belongs to the class-II pyridoxal-phosphate-dependent aminotransferase family. Histidinol-phosphate aminotransferase subfamily.</text>
</comment>
<evidence type="ECO:0000256" key="8">
    <source>
        <dbReference type="ARBA" id="ARBA00022898"/>
    </source>
</evidence>
<dbReference type="InterPro" id="IPR015421">
    <property type="entry name" value="PyrdxlP-dep_Trfase_major"/>
</dbReference>
<dbReference type="EMBL" id="FQVQ01000001">
    <property type="protein sequence ID" value="SHE76033.1"/>
    <property type="molecule type" value="Genomic_DNA"/>
</dbReference>
<organism evidence="13 14">
    <name type="scientific">Flavobacterium fontis</name>
    <dbReference type="NCBI Taxonomy" id="1124188"/>
    <lineage>
        <taxon>Bacteria</taxon>
        <taxon>Pseudomonadati</taxon>
        <taxon>Bacteroidota</taxon>
        <taxon>Flavobacteriia</taxon>
        <taxon>Flavobacteriales</taxon>
        <taxon>Flavobacteriaceae</taxon>
        <taxon>Flavobacterium</taxon>
    </lineage>
</organism>
<name>A0A1M4W4J9_9FLAO</name>
<accession>A0A1M4W4J9</accession>
<keyword evidence="7 11" id="KW-0808">Transferase</keyword>
<dbReference type="InterPro" id="IPR015422">
    <property type="entry name" value="PyrdxlP-dep_Trfase_small"/>
</dbReference>
<dbReference type="PANTHER" id="PTHR42885">
    <property type="entry name" value="HISTIDINOL-PHOSPHATE AMINOTRANSFERASE-RELATED"/>
    <property type="match status" value="1"/>
</dbReference>
<evidence type="ECO:0000256" key="5">
    <source>
        <dbReference type="ARBA" id="ARBA00022576"/>
    </source>
</evidence>
<evidence type="ECO:0000256" key="9">
    <source>
        <dbReference type="ARBA" id="ARBA00023102"/>
    </source>
</evidence>
<evidence type="ECO:0000256" key="2">
    <source>
        <dbReference type="ARBA" id="ARBA00005011"/>
    </source>
</evidence>
<feature type="modified residue" description="N6-(pyridoxal phosphate)lysine" evidence="11">
    <location>
        <position position="198"/>
    </location>
</feature>